<dbReference type="Gene3D" id="2.60.120.10">
    <property type="entry name" value="Jelly Rolls"/>
    <property type="match status" value="1"/>
</dbReference>
<dbReference type="PROSITE" id="PS50042">
    <property type="entry name" value="CNMP_BINDING_3"/>
    <property type="match status" value="1"/>
</dbReference>
<dbReference type="CDD" id="cd00038">
    <property type="entry name" value="CAP_ED"/>
    <property type="match status" value="1"/>
</dbReference>
<evidence type="ECO:0000256" key="1">
    <source>
        <dbReference type="SAM" id="MobiDB-lite"/>
    </source>
</evidence>
<comment type="caution">
    <text evidence="3">The sequence shown here is derived from an EMBL/GenBank/DDBJ whole genome shotgun (WGS) entry which is preliminary data.</text>
</comment>
<dbReference type="InterPro" id="IPR000595">
    <property type="entry name" value="cNMP-bd_dom"/>
</dbReference>
<evidence type="ECO:0000259" key="2">
    <source>
        <dbReference type="PROSITE" id="PS50042"/>
    </source>
</evidence>
<feature type="domain" description="Cyclic nucleotide-binding" evidence="2">
    <location>
        <begin position="177"/>
        <end position="247"/>
    </location>
</feature>
<evidence type="ECO:0000313" key="3">
    <source>
        <dbReference type="EMBL" id="CAH0375038.1"/>
    </source>
</evidence>
<organism evidence="3 4">
    <name type="scientific">Pelagomonas calceolata</name>
    <dbReference type="NCBI Taxonomy" id="35677"/>
    <lineage>
        <taxon>Eukaryota</taxon>
        <taxon>Sar</taxon>
        <taxon>Stramenopiles</taxon>
        <taxon>Ochrophyta</taxon>
        <taxon>Pelagophyceae</taxon>
        <taxon>Pelagomonadales</taxon>
        <taxon>Pelagomonadaceae</taxon>
        <taxon>Pelagomonas</taxon>
    </lineage>
</organism>
<feature type="region of interest" description="Disordered" evidence="1">
    <location>
        <begin position="1"/>
        <end position="44"/>
    </location>
</feature>
<dbReference type="SUPFAM" id="SSF51206">
    <property type="entry name" value="cAMP-binding domain-like"/>
    <property type="match status" value="1"/>
</dbReference>
<reference evidence="3" key="1">
    <citation type="submission" date="2021-11" db="EMBL/GenBank/DDBJ databases">
        <authorList>
            <consortium name="Genoscope - CEA"/>
            <person name="William W."/>
        </authorList>
    </citation>
    <scope>NUCLEOTIDE SEQUENCE</scope>
</reference>
<gene>
    <name evidence="3" type="ORF">PECAL_4P23570</name>
</gene>
<sequence>MDTTRYAKATSKPRPCLPSLQRSRSRTRVAAPGRARAVSLDEVSDRSLSRDDLVWETRMCLQPSTAPSIDDLGFDEEDAYDEGEVEGSFENNRKALEDDGEDIFPQDESVKGVEALVLTEAPALVTPPATPRSLPLPLSLSGAKYLATRVLGFAGRELGSVVYSLSACCSMQTIRRGDYLYDEGEDSSAFYVVLSGSLKDLGNGVIKSDGEVLGFDDYSLTRPRHAAVVALDRVVAVIFNQRTLDAIGRRDAHVLSTIVRAAASSGHDQL</sequence>
<dbReference type="AlphaFoldDB" id="A0A8J2SM85"/>
<name>A0A8J2SM85_9STRA</name>
<dbReference type="InterPro" id="IPR018490">
    <property type="entry name" value="cNMP-bd_dom_sf"/>
</dbReference>
<dbReference type="InterPro" id="IPR014710">
    <property type="entry name" value="RmlC-like_jellyroll"/>
</dbReference>
<evidence type="ECO:0000313" key="4">
    <source>
        <dbReference type="Proteomes" id="UP000789595"/>
    </source>
</evidence>
<dbReference type="EMBL" id="CAKKNE010000004">
    <property type="protein sequence ID" value="CAH0375038.1"/>
    <property type="molecule type" value="Genomic_DNA"/>
</dbReference>
<accession>A0A8J2SM85</accession>
<proteinExistence type="predicted"/>
<dbReference type="Pfam" id="PF00027">
    <property type="entry name" value="cNMP_binding"/>
    <property type="match status" value="1"/>
</dbReference>
<keyword evidence="4" id="KW-1185">Reference proteome</keyword>
<protein>
    <recommendedName>
        <fullName evidence="2">Cyclic nucleotide-binding domain-containing protein</fullName>
    </recommendedName>
</protein>
<dbReference type="Proteomes" id="UP000789595">
    <property type="component" value="Unassembled WGS sequence"/>
</dbReference>